<sequence length="86" mass="9969">MSGVRDLAFFYFFFFFQFKMGACRYPRVYPDCPFTKWVGSGTSKKMSLILRTCTLYYLLGYEPTRGEGLILPSLPTSQTCHIHMSN</sequence>
<keyword evidence="2" id="KW-1185">Reference proteome</keyword>
<evidence type="ECO:0000313" key="2">
    <source>
        <dbReference type="Proteomes" id="UP001163603"/>
    </source>
</evidence>
<evidence type="ECO:0000313" key="1">
    <source>
        <dbReference type="EMBL" id="KAJ0038705.1"/>
    </source>
</evidence>
<name>A0ACC0YL10_9ROSI</name>
<dbReference type="Proteomes" id="UP001163603">
    <property type="component" value="Chromosome 6"/>
</dbReference>
<reference evidence="2" key="1">
    <citation type="journal article" date="2023" name="G3 (Bethesda)">
        <title>Genome assembly and association tests identify interacting loci associated with vigor, precocity, and sex in interspecific pistachio rootstocks.</title>
        <authorList>
            <person name="Palmer W."/>
            <person name="Jacygrad E."/>
            <person name="Sagayaradj S."/>
            <person name="Cavanaugh K."/>
            <person name="Han R."/>
            <person name="Bertier L."/>
            <person name="Beede B."/>
            <person name="Kafkas S."/>
            <person name="Golino D."/>
            <person name="Preece J."/>
            <person name="Michelmore R."/>
        </authorList>
    </citation>
    <scope>NUCLEOTIDE SEQUENCE [LARGE SCALE GENOMIC DNA]</scope>
</reference>
<accession>A0ACC0YL10</accession>
<protein>
    <submittedName>
        <fullName evidence="1">Uncharacterized protein</fullName>
    </submittedName>
</protein>
<organism evidence="1 2">
    <name type="scientific">Pistacia integerrima</name>
    <dbReference type="NCBI Taxonomy" id="434235"/>
    <lineage>
        <taxon>Eukaryota</taxon>
        <taxon>Viridiplantae</taxon>
        <taxon>Streptophyta</taxon>
        <taxon>Embryophyta</taxon>
        <taxon>Tracheophyta</taxon>
        <taxon>Spermatophyta</taxon>
        <taxon>Magnoliopsida</taxon>
        <taxon>eudicotyledons</taxon>
        <taxon>Gunneridae</taxon>
        <taxon>Pentapetalae</taxon>
        <taxon>rosids</taxon>
        <taxon>malvids</taxon>
        <taxon>Sapindales</taxon>
        <taxon>Anacardiaceae</taxon>
        <taxon>Pistacia</taxon>
    </lineage>
</organism>
<proteinExistence type="predicted"/>
<dbReference type="EMBL" id="CM047741">
    <property type="protein sequence ID" value="KAJ0038705.1"/>
    <property type="molecule type" value="Genomic_DNA"/>
</dbReference>
<gene>
    <name evidence="1" type="ORF">Pint_22834</name>
</gene>
<comment type="caution">
    <text evidence="1">The sequence shown here is derived from an EMBL/GenBank/DDBJ whole genome shotgun (WGS) entry which is preliminary data.</text>
</comment>